<dbReference type="RefSeq" id="WP_067377771.1">
    <property type="nucleotide sequence ID" value="NZ_BDQI01000014.1"/>
</dbReference>
<evidence type="ECO:0000256" key="1">
    <source>
        <dbReference type="SAM" id="MobiDB-lite"/>
    </source>
</evidence>
<feature type="compositionally biased region" description="Low complexity" evidence="1">
    <location>
        <begin position="1"/>
        <end position="10"/>
    </location>
</feature>
<dbReference type="EMBL" id="BDQI01000014">
    <property type="protein sequence ID" value="GAX54551.1"/>
    <property type="molecule type" value="Genomic_DNA"/>
</dbReference>
<evidence type="ECO:0000313" key="2">
    <source>
        <dbReference type="EMBL" id="GAX54551.1"/>
    </source>
</evidence>
<dbReference type="AlphaFoldDB" id="A0A250VK86"/>
<reference evidence="3" key="1">
    <citation type="submission" date="2017-05" db="EMBL/GenBank/DDBJ databases">
        <title>Streptomyces olivochromogenes NBRC 3561 whole genome shotgun sequence.</title>
        <authorList>
            <person name="Dohra H."/>
            <person name="Kodani S."/>
        </authorList>
    </citation>
    <scope>NUCLEOTIDE SEQUENCE [LARGE SCALE GENOMIC DNA]</scope>
    <source>
        <strain evidence="3">NBRC 3561</strain>
    </source>
</reference>
<name>A0A250VK86_STROL</name>
<feature type="region of interest" description="Disordered" evidence="1">
    <location>
        <begin position="1"/>
        <end position="30"/>
    </location>
</feature>
<comment type="caution">
    <text evidence="2">The sequence shown here is derived from an EMBL/GenBank/DDBJ whole genome shotgun (WGS) entry which is preliminary data.</text>
</comment>
<organism evidence="2 3">
    <name type="scientific">Streptomyces olivochromogenes</name>
    <dbReference type="NCBI Taxonomy" id="1963"/>
    <lineage>
        <taxon>Bacteria</taxon>
        <taxon>Bacillati</taxon>
        <taxon>Actinomycetota</taxon>
        <taxon>Actinomycetes</taxon>
        <taxon>Kitasatosporales</taxon>
        <taxon>Streptomycetaceae</taxon>
        <taxon>Streptomyces</taxon>
    </lineage>
</organism>
<evidence type="ECO:0000313" key="3">
    <source>
        <dbReference type="Proteomes" id="UP000217446"/>
    </source>
</evidence>
<dbReference type="Proteomes" id="UP000217446">
    <property type="component" value="Unassembled WGS sequence"/>
</dbReference>
<protein>
    <submittedName>
        <fullName evidence="2">Uncharacterized protein</fullName>
    </submittedName>
</protein>
<feature type="compositionally biased region" description="Basic and acidic residues" evidence="1">
    <location>
        <begin position="14"/>
        <end position="30"/>
    </location>
</feature>
<keyword evidence="3" id="KW-1185">Reference proteome</keyword>
<gene>
    <name evidence="2" type="ORF">SO3561_06102</name>
</gene>
<sequence>MCPGLHGLPGHPEPPLKHHSAGEHGLVDGPEPRCGRWPAYDSRVAFGTISPPLESLEIHVTALLPPTLAALGALDGADGKVLATATLALLPEGLSPPSGNSIDQLERRAVAGGDAVFTLRPDPDGHGYQHFQAEFDRGVREYGRPVDVADGFRG</sequence>
<accession>A0A250VK86</accession>
<proteinExistence type="predicted"/>
<dbReference type="STRING" id="1963.AQJ27_35365"/>